<dbReference type="EMBL" id="JARBHB010000014">
    <property type="protein sequence ID" value="KAJ8868790.1"/>
    <property type="molecule type" value="Genomic_DNA"/>
</dbReference>
<accession>A0ABQ9G8P1</accession>
<feature type="compositionally biased region" description="Polar residues" evidence="1">
    <location>
        <begin position="481"/>
        <end position="494"/>
    </location>
</feature>
<feature type="compositionally biased region" description="Basic and acidic residues" evidence="1">
    <location>
        <begin position="136"/>
        <end position="148"/>
    </location>
</feature>
<organism evidence="2 3">
    <name type="scientific">Dryococelus australis</name>
    <dbReference type="NCBI Taxonomy" id="614101"/>
    <lineage>
        <taxon>Eukaryota</taxon>
        <taxon>Metazoa</taxon>
        <taxon>Ecdysozoa</taxon>
        <taxon>Arthropoda</taxon>
        <taxon>Hexapoda</taxon>
        <taxon>Insecta</taxon>
        <taxon>Pterygota</taxon>
        <taxon>Neoptera</taxon>
        <taxon>Polyneoptera</taxon>
        <taxon>Phasmatodea</taxon>
        <taxon>Verophasmatodea</taxon>
        <taxon>Anareolatae</taxon>
        <taxon>Phasmatidae</taxon>
        <taxon>Eurycanthinae</taxon>
        <taxon>Dryococelus</taxon>
    </lineage>
</organism>
<sequence length="553" mass="61481">MRIGGRKQNDCLPCRVPSAGVKHFQYAWGKHCLRCVYGIYATDVNSCMNLAMADCLGKLPSAWCTSETIQPASLAVGIVLVFEPIVRASVDLRAPISPRIPTPDGPRASQNAENYRRHRITRGLESRRGQSQVSMEQRKKREIPEKTRRPAVSCGTIYTCKNLRRGDPLGIEPGTPWHSPCEIVSTPTTVDDHFTKKIFSSSGNENSPFKLNKRRSQPKTDSKKLTGEGTQQQNDRGEGGNRGAPKKPHTAPATSAMFPSCESPERALLEAGWGMEVLRNAIAEEQEYREKTRRPIAGNVAMRAVSEQSTLVSFLQPANRGLCGRLCKHEPLTIYSSGKFLRIVPRLVLTRYTAPSLLAEHSTPPSARTNQRRENIKPLQHSTCAFMISSQLLEARQTRVIKDVIITPTNLFVNIAIICFSTIHGCVFREKCLLLNASLTEISMEQRRNARAAGKRDPLENPPTTGIVRHVSHMRKYGEASSLTTTPPCVSQPDSGCGEPSRPRSAAIERAQGLRASVAEWTSFSGRRLARREARGERSDQRVRNLRLRTSEQ</sequence>
<keyword evidence="3" id="KW-1185">Reference proteome</keyword>
<name>A0ABQ9G8P1_9NEOP</name>
<gene>
    <name evidence="2" type="ORF">PR048_030330</name>
</gene>
<feature type="region of interest" description="Disordered" evidence="1">
    <location>
        <begin position="198"/>
        <end position="260"/>
    </location>
</feature>
<feature type="region of interest" description="Disordered" evidence="1">
    <location>
        <begin position="480"/>
        <end position="510"/>
    </location>
</feature>
<reference evidence="2 3" key="1">
    <citation type="submission" date="2023-02" db="EMBL/GenBank/DDBJ databases">
        <title>LHISI_Scaffold_Assembly.</title>
        <authorList>
            <person name="Stuart O.P."/>
            <person name="Cleave R."/>
            <person name="Magrath M.J.L."/>
            <person name="Mikheyev A.S."/>
        </authorList>
    </citation>
    <scope>NUCLEOTIDE SEQUENCE [LARGE SCALE GENOMIC DNA]</scope>
    <source>
        <strain evidence="2">Daus_M_001</strain>
        <tissue evidence="2">Leg muscle</tissue>
    </source>
</reference>
<feature type="region of interest" description="Disordered" evidence="1">
    <location>
        <begin position="97"/>
        <end position="148"/>
    </location>
</feature>
<feature type="region of interest" description="Disordered" evidence="1">
    <location>
        <begin position="526"/>
        <end position="553"/>
    </location>
</feature>
<feature type="compositionally biased region" description="Polar residues" evidence="1">
    <location>
        <begin position="198"/>
        <end position="209"/>
    </location>
</feature>
<comment type="caution">
    <text evidence="2">The sequence shown here is derived from an EMBL/GenBank/DDBJ whole genome shotgun (WGS) entry which is preliminary data.</text>
</comment>
<dbReference type="Proteomes" id="UP001159363">
    <property type="component" value="Chromosome 13"/>
</dbReference>
<evidence type="ECO:0000313" key="2">
    <source>
        <dbReference type="EMBL" id="KAJ8868790.1"/>
    </source>
</evidence>
<evidence type="ECO:0000256" key="1">
    <source>
        <dbReference type="SAM" id="MobiDB-lite"/>
    </source>
</evidence>
<feature type="compositionally biased region" description="Basic and acidic residues" evidence="1">
    <location>
        <begin position="531"/>
        <end position="553"/>
    </location>
</feature>
<proteinExistence type="predicted"/>
<evidence type="ECO:0000313" key="3">
    <source>
        <dbReference type="Proteomes" id="UP001159363"/>
    </source>
</evidence>
<protein>
    <submittedName>
        <fullName evidence="2">Uncharacterized protein</fullName>
    </submittedName>
</protein>